<dbReference type="SUPFAM" id="SSF56214">
    <property type="entry name" value="4'-phosphopantetheinyl transferase"/>
    <property type="match status" value="2"/>
</dbReference>
<dbReference type="InterPro" id="IPR037143">
    <property type="entry name" value="4-PPantetheinyl_Trfase_dom_sf"/>
</dbReference>
<dbReference type="Gene3D" id="3.90.470.20">
    <property type="entry name" value="4'-phosphopantetheinyl transferase domain"/>
    <property type="match status" value="2"/>
</dbReference>
<dbReference type="InterPro" id="IPR055066">
    <property type="entry name" value="AASDHPPT_N"/>
</dbReference>
<comment type="caution">
    <text evidence="11">The sequence shown here is derived from an EMBL/GenBank/DDBJ whole genome shotgun (WGS) entry which is preliminary data.</text>
</comment>
<dbReference type="Gene3D" id="3.40.390.10">
    <property type="entry name" value="Collagenase (Catalytic Domain)"/>
    <property type="match status" value="1"/>
</dbReference>
<evidence type="ECO:0000256" key="6">
    <source>
        <dbReference type="ARBA" id="ARBA00033443"/>
    </source>
</evidence>
<dbReference type="PANTHER" id="PTHR12215">
    <property type="entry name" value="PHOSPHOPANTETHEINE TRANSFERASE"/>
    <property type="match status" value="1"/>
</dbReference>
<comment type="similarity">
    <text evidence="1">Belongs to the P-Pant transferase superfamily. AcpS family.</text>
</comment>
<feature type="domain" description="Peptidase M12A" evidence="10">
    <location>
        <begin position="545"/>
        <end position="633"/>
    </location>
</feature>
<protein>
    <recommendedName>
        <fullName evidence="3">L-aminoadipate-semialdehyde dehydrogenase-phosphopantetheinyl transferase</fullName>
        <ecNumber evidence="2">2.7.8.7</ecNumber>
    </recommendedName>
    <alternativeName>
        <fullName evidence="5">4'-phosphopantetheinyl transferase</fullName>
    </alternativeName>
    <alternativeName>
        <fullName evidence="6">Alpha-aminoadipic semialdehyde dehydrogenase-phosphopantetheinyl transferase</fullName>
    </alternativeName>
</protein>
<comment type="catalytic activity">
    <reaction evidence="7">
        <text>apo-[ACP] + CoA = holo-[ACP] + adenosine 3',5'-bisphosphate + H(+)</text>
        <dbReference type="Rhea" id="RHEA:12068"/>
        <dbReference type="Rhea" id="RHEA-COMP:9685"/>
        <dbReference type="Rhea" id="RHEA-COMP:9690"/>
        <dbReference type="ChEBI" id="CHEBI:15378"/>
        <dbReference type="ChEBI" id="CHEBI:29999"/>
        <dbReference type="ChEBI" id="CHEBI:57287"/>
        <dbReference type="ChEBI" id="CHEBI:58343"/>
        <dbReference type="ChEBI" id="CHEBI:64479"/>
        <dbReference type="EC" id="2.7.8.7"/>
    </reaction>
    <physiologicalReaction direction="left-to-right" evidence="7">
        <dbReference type="Rhea" id="RHEA:12069"/>
    </physiologicalReaction>
</comment>
<dbReference type="GO" id="GO:0019878">
    <property type="term" value="P:lysine biosynthetic process via aminoadipic acid"/>
    <property type="evidence" value="ECO:0007669"/>
    <property type="project" value="TreeGrafter"/>
</dbReference>
<proteinExistence type="inferred from homology"/>
<dbReference type="GO" id="GO:0008897">
    <property type="term" value="F:holo-[acyl-carrier-protein] synthase activity"/>
    <property type="evidence" value="ECO:0007669"/>
    <property type="project" value="UniProtKB-EC"/>
</dbReference>
<evidence type="ECO:0000256" key="7">
    <source>
        <dbReference type="ARBA" id="ARBA00048641"/>
    </source>
</evidence>
<evidence type="ECO:0000256" key="4">
    <source>
        <dbReference type="ARBA" id="ARBA00022679"/>
    </source>
</evidence>
<evidence type="ECO:0000256" key="5">
    <source>
        <dbReference type="ARBA" id="ARBA00030484"/>
    </source>
</evidence>
<evidence type="ECO:0000259" key="10">
    <source>
        <dbReference type="PROSITE" id="PS51864"/>
    </source>
</evidence>
<dbReference type="SUPFAM" id="SSF55486">
    <property type="entry name" value="Metalloproteases ('zincins'), catalytic domain"/>
    <property type="match status" value="1"/>
</dbReference>
<comment type="caution">
    <text evidence="9">Lacks conserved residue(s) required for the propagation of feature annotation.</text>
</comment>
<dbReference type="InterPro" id="IPR050559">
    <property type="entry name" value="P-Pant_transferase_sf"/>
</dbReference>
<reference evidence="11" key="1">
    <citation type="submission" date="2022-01" db="EMBL/GenBank/DDBJ databases">
        <title>Genome Sequence Resource for Two Populations of Ditylenchus destructor, the Migratory Endoparasitic Phytonematode.</title>
        <authorList>
            <person name="Zhang H."/>
            <person name="Lin R."/>
            <person name="Xie B."/>
        </authorList>
    </citation>
    <scope>NUCLEOTIDE SEQUENCE</scope>
    <source>
        <strain evidence="11">BazhouSP</strain>
    </source>
</reference>
<dbReference type="PROSITE" id="PS51864">
    <property type="entry name" value="ASTACIN"/>
    <property type="match status" value="1"/>
</dbReference>
<dbReference type="InterPro" id="IPR024079">
    <property type="entry name" value="MetalloPept_cat_dom_sf"/>
</dbReference>
<keyword evidence="12" id="KW-1185">Reference proteome</keyword>
<evidence type="ECO:0000256" key="8">
    <source>
        <dbReference type="ARBA" id="ARBA00048794"/>
    </source>
</evidence>
<dbReference type="Proteomes" id="UP001201812">
    <property type="component" value="Unassembled WGS sequence"/>
</dbReference>
<dbReference type="PANTHER" id="PTHR12215:SF23">
    <property type="entry name" value="L-AMINOADIPATE-SEMIALDEHYDE DEHYDROGENASE-PHOSPHOPANTETHEINYL TRANSFERASE"/>
    <property type="match status" value="1"/>
</dbReference>
<dbReference type="InterPro" id="IPR001506">
    <property type="entry name" value="Peptidase_M12A"/>
</dbReference>
<dbReference type="GO" id="GO:0006508">
    <property type="term" value="P:proteolysis"/>
    <property type="evidence" value="ECO:0007669"/>
    <property type="project" value="InterPro"/>
</dbReference>
<dbReference type="InterPro" id="IPR008278">
    <property type="entry name" value="4-PPantetheinyl_Trfase_dom"/>
</dbReference>
<dbReference type="Pfam" id="PF01400">
    <property type="entry name" value="Astacin"/>
    <property type="match status" value="1"/>
</dbReference>
<dbReference type="Pfam" id="PF01648">
    <property type="entry name" value="ACPS"/>
    <property type="match status" value="1"/>
</dbReference>
<sequence>MQQCVCNRWAFSLNRALENDHLERNFRKAIQSVTEDDYKKIICYRHKDDSLACLAGRLFLRQAVRKLTGAEWHEIEFSRTDRGKPYVSKPESFSFGLNVSHQGDYTVFASSCGASVGVDVMRLDMARGNKTADEYINSMAKSASAEELRNMRGQPTEQMKMTVFYRYWCLKEAILKATGHGIVNDLSRYDFRVNKDDRYRQGCFVTSTTVLEDGKLLPQWIFEESFVDDKHAIAVGRQKSLPSYCHFRKDPDAKKFFKTPICDRNKLLGPMENTMEVWISQSLCMVPIESTSYTLCLQRQALESFGCRQEWPLGRQEQKNDLPIGTSIRLQQPSLSDYLAALLNDVDKQVDTARAVRIQHSRGRRKRSVIKEEQVINVLDAANFDTDEGLIDAVNLLGLVMQGFVDVRGLSLYFRKLSMAPPWRCSPTGRKYPHVPYRISGLLLIIFLPTFVYCKKPMNDEYLFYDINSADYETVLTPADFEMAIEINDYPYNKNTVDRHDSWDSEAMYNPDKFEGDIANDLNASTVGLFIRGAPEADTLNVQYNAIRDRRQLWANAKIPYALSSQYSSYSRSVIASAMQEYSKHTCIQWTPRTGAERDYVYIAVIQWWEERVDVRHFLWEMAAYKRELLFMK</sequence>
<evidence type="ECO:0000313" key="12">
    <source>
        <dbReference type="Proteomes" id="UP001201812"/>
    </source>
</evidence>
<dbReference type="EC" id="2.7.8.7" evidence="2"/>
<evidence type="ECO:0000256" key="1">
    <source>
        <dbReference type="ARBA" id="ARBA00006195"/>
    </source>
</evidence>
<dbReference type="EMBL" id="JAKKPZ010000002">
    <property type="protein sequence ID" value="KAI1725652.1"/>
    <property type="molecule type" value="Genomic_DNA"/>
</dbReference>
<gene>
    <name evidence="11" type="ORF">DdX_02325</name>
</gene>
<dbReference type="GO" id="GO:0000287">
    <property type="term" value="F:magnesium ion binding"/>
    <property type="evidence" value="ECO:0007669"/>
    <property type="project" value="InterPro"/>
</dbReference>
<evidence type="ECO:0000256" key="9">
    <source>
        <dbReference type="PROSITE-ProRule" id="PRU01211"/>
    </source>
</evidence>
<dbReference type="Pfam" id="PF22624">
    <property type="entry name" value="AASDHPPT_N"/>
    <property type="match status" value="1"/>
</dbReference>
<accession>A0AAD4NE30</accession>
<dbReference type="GO" id="GO:0005829">
    <property type="term" value="C:cytosol"/>
    <property type="evidence" value="ECO:0007669"/>
    <property type="project" value="TreeGrafter"/>
</dbReference>
<comment type="catalytic activity">
    <reaction evidence="8">
        <text>apo-[ACP] + acetyl-CoA = acetyl-[ACP] + adenosine 3',5'-bisphosphate + H(+)</text>
        <dbReference type="Rhea" id="RHEA:46564"/>
        <dbReference type="Rhea" id="RHEA-COMP:9621"/>
        <dbReference type="Rhea" id="RHEA-COMP:9690"/>
        <dbReference type="ChEBI" id="CHEBI:15378"/>
        <dbReference type="ChEBI" id="CHEBI:29999"/>
        <dbReference type="ChEBI" id="CHEBI:57288"/>
        <dbReference type="ChEBI" id="CHEBI:58343"/>
        <dbReference type="ChEBI" id="CHEBI:78446"/>
    </reaction>
    <physiologicalReaction direction="left-to-right" evidence="8">
        <dbReference type="Rhea" id="RHEA:46565"/>
    </physiologicalReaction>
</comment>
<evidence type="ECO:0000313" key="11">
    <source>
        <dbReference type="EMBL" id="KAI1725652.1"/>
    </source>
</evidence>
<dbReference type="AlphaFoldDB" id="A0AAD4NE30"/>
<name>A0AAD4NE30_9BILA</name>
<evidence type="ECO:0000256" key="3">
    <source>
        <dbReference type="ARBA" id="ARBA00016301"/>
    </source>
</evidence>
<dbReference type="FunFam" id="3.90.470.20:FF:000003">
    <property type="entry name" value="L-aminoadipate-semialdehyde dehydrogenase-phosphopantetheinyl transferase"/>
    <property type="match status" value="1"/>
</dbReference>
<keyword evidence="4 11" id="KW-0808">Transferase</keyword>
<organism evidence="11 12">
    <name type="scientific">Ditylenchus destructor</name>
    <dbReference type="NCBI Taxonomy" id="166010"/>
    <lineage>
        <taxon>Eukaryota</taxon>
        <taxon>Metazoa</taxon>
        <taxon>Ecdysozoa</taxon>
        <taxon>Nematoda</taxon>
        <taxon>Chromadorea</taxon>
        <taxon>Rhabditida</taxon>
        <taxon>Tylenchina</taxon>
        <taxon>Tylenchomorpha</taxon>
        <taxon>Sphaerularioidea</taxon>
        <taxon>Anguinidae</taxon>
        <taxon>Anguininae</taxon>
        <taxon>Ditylenchus</taxon>
    </lineage>
</organism>
<dbReference type="GO" id="GO:0004222">
    <property type="term" value="F:metalloendopeptidase activity"/>
    <property type="evidence" value="ECO:0007669"/>
    <property type="project" value="InterPro"/>
</dbReference>
<evidence type="ECO:0000256" key="2">
    <source>
        <dbReference type="ARBA" id="ARBA00013172"/>
    </source>
</evidence>